<dbReference type="Proteomes" id="UP001165679">
    <property type="component" value="Unassembled WGS sequence"/>
</dbReference>
<reference evidence="1" key="2">
    <citation type="submission" date="2022-10" db="EMBL/GenBank/DDBJ databases">
        <authorList>
            <person name="Trinh H.N."/>
        </authorList>
    </citation>
    <scope>NUCLEOTIDE SEQUENCE</scope>
    <source>
        <strain evidence="1">RN2-1</strain>
    </source>
</reference>
<organism evidence="1 2">
    <name type="scientific">Limobrevibacterium gyesilva</name>
    <dbReference type="NCBI Taxonomy" id="2991712"/>
    <lineage>
        <taxon>Bacteria</taxon>
        <taxon>Pseudomonadati</taxon>
        <taxon>Pseudomonadota</taxon>
        <taxon>Alphaproteobacteria</taxon>
        <taxon>Acetobacterales</taxon>
        <taxon>Acetobacteraceae</taxon>
        <taxon>Limobrevibacterium</taxon>
    </lineage>
</organism>
<sequence length="54" mass="6120">MTKRQVRKVLGRWRTTGMNLWEAGYLDILGPAHFRLGRDGGHIAFGPISSRMAH</sequence>
<gene>
    <name evidence="1" type="ORF">OL599_08890</name>
</gene>
<protein>
    <submittedName>
        <fullName evidence="1">Uncharacterized protein</fullName>
    </submittedName>
</protein>
<name>A0AA41YK30_9PROT</name>
<proteinExistence type="predicted"/>
<keyword evidence="2" id="KW-1185">Reference proteome</keyword>
<evidence type="ECO:0000313" key="1">
    <source>
        <dbReference type="EMBL" id="MCW3474699.1"/>
    </source>
</evidence>
<dbReference type="RefSeq" id="WP_264713343.1">
    <property type="nucleotide sequence ID" value="NZ_JAPDNT010000004.1"/>
</dbReference>
<evidence type="ECO:0000313" key="2">
    <source>
        <dbReference type="Proteomes" id="UP001165679"/>
    </source>
</evidence>
<comment type="caution">
    <text evidence="1">The sequence shown here is derived from an EMBL/GenBank/DDBJ whole genome shotgun (WGS) entry which is preliminary data.</text>
</comment>
<accession>A0AA41YK30</accession>
<dbReference type="AlphaFoldDB" id="A0AA41YK30"/>
<dbReference type="EMBL" id="JAPDNT010000004">
    <property type="protein sequence ID" value="MCW3474699.1"/>
    <property type="molecule type" value="Genomic_DNA"/>
</dbReference>
<reference evidence="1" key="1">
    <citation type="submission" date="2022-09" db="EMBL/GenBank/DDBJ databases">
        <title>Rhodovastum sp. nov. RN2-1 isolated from soil in Seongnam, South Korea.</title>
        <authorList>
            <person name="Le N.T."/>
        </authorList>
    </citation>
    <scope>NUCLEOTIDE SEQUENCE</scope>
    <source>
        <strain evidence="1">RN2-1</strain>
    </source>
</reference>